<feature type="compositionally biased region" description="Basic and acidic residues" evidence="2">
    <location>
        <begin position="459"/>
        <end position="473"/>
    </location>
</feature>
<sequence length="522" mass="58662">MNDNLTVFNVTRLGASHTKSGKPCQDYSLSWQSDDNSVQVAIVCDGHGGDTYVRSDVGSRLAAEITLKHLKAMSDDTTTYAGIFFGRKGAVTARPTGPRKLHDPKSPSESEMQLLKQDALFKKQIAQHAEQDKVVMPMFKSIYDEWAAAIEADAKENPFTDYEAGMLGKNRIAKAYGTTLMAFMRTPYYWFAFHIGDGKMLACDRTLTWVEPVPWDCNCFLNVTTSLCNSNPLPSFRYAFDGTGAFPMAVIMGSDGLDDSWVTMPKLQHFYAQTLEIFANQGRDKTVDELGDYLTKLSATGSRDDMSMAGILNMDLLDNAFTMYATRQEGLKLKAEFTNRQSEMEKLNHDLDEMKKNLAEAESKLATLEKQKQDVETMRRELQARMVQVETKAAEYAEIDKEARARNAELIAQWNTMKEKAKRAEDDWRAQWMAEKGAMLSGTAQPEETVQPEETIQPEEAKAEDPAVEEVKAEGQNTEEQNTEEPSSEEPATEKPEKKDRTAWWSALNPWATNGKDEDGKE</sequence>
<name>A0ABX2AU36_9BACT</name>
<dbReference type="InterPro" id="IPR001932">
    <property type="entry name" value="PPM-type_phosphatase-like_dom"/>
</dbReference>
<dbReference type="RefSeq" id="WP_172177552.1">
    <property type="nucleotide sequence ID" value="NZ_CASGIA010000028.1"/>
</dbReference>
<dbReference type="InterPro" id="IPR036457">
    <property type="entry name" value="PPM-type-like_dom_sf"/>
</dbReference>
<gene>
    <name evidence="4" type="ORF">HPS55_08015</name>
</gene>
<proteinExistence type="predicted"/>
<evidence type="ECO:0000313" key="4">
    <source>
        <dbReference type="EMBL" id="NPE14272.1"/>
    </source>
</evidence>
<evidence type="ECO:0000256" key="1">
    <source>
        <dbReference type="SAM" id="Coils"/>
    </source>
</evidence>
<feature type="compositionally biased region" description="Basic and acidic residues" evidence="2">
    <location>
        <begin position="492"/>
        <end position="502"/>
    </location>
</feature>
<dbReference type="Gene3D" id="3.60.40.10">
    <property type="entry name" value="PPM-type phosphatase domain"/>
    <property type="match status" value="1"/>
</dbReference>
<organism evidence="4 5">
    <name type="scientific">Xylanibacter rodentium</name>
    <dbReference type="NCBI Taxonomy" id="2736289"/>
    <lineage>
        <taxon>Bacteria</taxon>
        <taxon>Pseudomonadati</taxon>
        <taxon>Bacteroidota</taxon>
        <taxon>Bacteroidia</taxon>
        <taxon>Bacteroidales</taxon>
        <taxon>Prevotellaceae</taxon>
        <taxon>Xylanibacter</taxon>
    </lineage>
</organism>
<dbReference type="SUPFAM" id="SSF81606">
    <property type="entry name" value="PP2C-like"/>
    <property type="match status" value="1"/>
</dbReference>
<feature type="domain" description="PPM-type phosphatase" evidence="3">
    <location>
        <begin position="14"/>
        <end position="286"/>
    </location>
</feature>
<dbReference type="EMBL" id="JABKKE010000011">
    <property type="protein sequence ID" value="NPE14272.1"/>
    <property type="molecule type" value="Genomic_DNA"/>
</dbReference>
<protein>
    <recommendedName>
        <fullName evidence="3">PPM-type phosphatase domain-containing protein</fullName>
    </recommendedName>
</protein>
<evidence type="ECO:0000259" key="3">
    <source>
        <dbReference type="Pfam" id="PF13672"/>
    </source>
</evidence>
<keyword evidence="1" id="KW-0175">Coiled coil</keyword>
<dbReference type="Proteomes" id="UP001193734">
    <property type="component" value="Unassembled WGS sequence"/>
</dbReference>
<keyword evidence="5" id="KW-1185">Reference proteome</keyword>
<accession>A0ABX2AU36</accession>
<feature type="coiled-coil region" evidence="1">
    <location>
        <begin position="337"/>
        <end position="427"/>
    </location>
</feature>
<comment type="caution">
    <text evidence="4">The sequence shown here is derived from an EMBL/GenBank/DDBJ whole genome shotgun (WGS) entry which is preliminary data.</text>
</comment>
<dbReference type="GeneID" id="82157712"/>
<feature type="compositionally biased region" description="Polar residues" evidence="2">
    <location>
        <begin position="442"/>
        <end position="454"/>
    </location>
</feature>
<feature type="region of interest" description="Disordered" evidence="2">
    <location>
        <begin position="439"/>
        <end position="522"/>
    </location>
</feature>
<evidence type="ECO:0000256" key="2">
    <source>
        <dbReference type="SAM" id="MobiDB-lite"/>
    </source>
</evidence>
<dbReference type="Pfam" id="PF13672">
    <property type="entry name" value="PP2C_2"/>
    <property type="match status" value="1"/>
</dbReference>
<reference evidence="4 5" key="1">
    <citation type="submission" date="2020-05" db="EMBL/GenBank/DDBJ databases">
        <title>Distinct polysaccharide utilization as determinants for interspecies competition between intestinal Prevotella spp.</title>
        <authorList>
            <person name="Galvez E.J.C."/>
            <person name="Iljazovic A."/>
            <person name="Strowig T."/>
        </authorList>
    </citation>
    <scope>NUCLEOTIDE SEQUENCE [LARGE SCALE GENOMIC DNA]</scope>
    <source>
        <strain evidence="4 5">PROD</strain>
    </source>
</reference>
<evidence type="ECO:0000313" key="5">
    <source>
        <dbReference type="Proteomes" id="UP001193734"/>
    </source>
</evidence>